<keyword evidence="1" id="KW-0677">Repeat</keyword>
<keyword evidence="4" id="KW-1185">Reference proteome</keyword>
<accession>A0A835YDI6</accession>
<name>A0A835YDI6_9CHLO</name>
<dbReference type="PROSITE" id="PS50825">
    <property type="entry name" value="HYR"/>
    <property type="match status" value="1"/>
</dbReference>
<evidence type="ECO:0000313" key="3">
    <source>
        <dbReference type="EMBL" id="KAG2500718.1"/>
    </source>
</evidence>
<dbReference type="OrthoDB" id="559858at2759"/>
<dbReference type="PANTHER" id="PTHR24273">
    <property type="entry name" value="FI04643P-RELATED"/>
    <property type="match status" value="1"/>
</dbReference>
<proteinExistence type="predicted"/>
<dbReference type="AlphaFoldDB" id="A0A835YDI6"/>
<feature type="domain" description="HYR" evidence="2">
    <location>
        <begin position="46"/>
        <end position="132"/>
    </location>
</feature>
<reference evidence="3" key="1">
    <citation type="journal article" date="2020" name="bioRxiv">
        <title>Comparative genomics of Chlamydomonas.</title>
        <authorList>
            <person name="Craig R.J."/>
            <person name="Hasan A.R."/>
            <person name="Ness R.W."/>
            <person name="Keightley P.D."/>
        </authorList>
    </citation>
    <scope>NUCLEOTIDE SEQUENCE</scope>
    <source>
        <strain evidence="3">CCAP 11/70</strain>
    </source>
</reference>
<comment type="caution">
    <text evidence="3">The sequence shown here is derived from an EMBL/GenBank/DDBJ whole genome shotgun (WGS) entry which is preliminary data.</text>
</comment>
<dbReference type="InterPro" id="IPR003410">
    <property type="entry name" value="HYR_dom"/>
</dbReference>
<organism evidence="3 4">
    <name type="scientific">Edaphochlamys debaryana</name>
    <dbReference type="NCBI Taxonomy" id="47281"/>
    <lineage>
        <taxon>Eukaryota</taxon>
        <taxon>Viridiplantae</taxon>
        <taxon>Chlorophyta</taxon>
        <taxon>core chlorophytes</taxon>
        <taxon>Chlorophyceae</taxon>
        <taxon>CS clade</taxon>
        <taxon>Chlamydomonadales</taxon>
        <taxon>Chlamydomonadales incertae sedis</taxon>
        <taxon>Edaphochlamys</taxon>
    </lineage>
</organism>
<dbReference type="Gene3D" id="2.60.40.10">
    <property type="entry name" value="Immunoglobulins"/>
    <property type="match status" value="1"/>
</dbReference>
<evidence type="ECO:0000313" key="4">
    <source>
        <dbReference type="Proteomes" id="UP000612055"/>
    </source>
</evidence>
<evidence type="ECO:0000256" key="1">
    <source>
        <dbReference type="ARBA" id="ARBA00022737"/>
    </source>
</evidence>
<dbReference type="InterPro" id="IPR013783">
    <property type="entry name" value="Ig-like_fold"/>
</dbReference>
<dbReference type="PANTHER" id="PTHR24273:SF32">
    <property type="entry name" value="HYALIN"/>
    <property type="match status" value="1"/>
</dbReference>
<dbReference type="EMBL" id="JAEHOE010000003">
    <property type="protein sequence ID" value="KAG2500718.1"/>
    <property type="molecule type" value="Genomic_DNA"/>
</dbReference>
<gene>
    <name evidence="3" type="ORF">HYH03_001483</name>
</gene>
<protein>
    <recommendedName>
        <fullName evidence="2">HYR domain-containing protein</fullName>
    </recommendedName>
</protein>
<evidence type="ECO:0000259" key="2">
    <source>
        <dbReference type="PROSITE" id="PS50825"/>
    </source>
</evidence>
<dbReference type="NCBIfam" id="NF038114">
    <property type="entry name" value="rightmost"/>
    <property type="match status" value="1"/>
</dbReference>
<sequence>MGDGTATVECAPPLGGALPFGANTLACTASDAAGNTAAASFTLDVVDKTPPFIAVSDTAFDVSKPQGVVTYAAPSTWDNKDGAGTARCTPASGGRYGASGDPFAFGPNKVTCTATDAAGNTATQSFTLTVENCAWSGFLPPVNATGATEMTLTPAQTLPIKWSLGGNYGLGIIDTLNGYPKLQNVACSNPKGPAVGSELSLASSLGSALKFDGSTGQYILNYKIGGVVKDLCYRFVLKLKVCPIERRFNIKVR</sequence>
<dbReference type="Pfam" id="PF02494">
    <property type="entry name" value="HYR"/>
    <property type="match status" value="1"/>
</dbReference>
<dbReference type="Proteomes" id="UP000612055">
    <property type="component" value="Unassembled WGS sequence"/>
</dbReference>